<dbReference type="Proteomes" id="UP000636793">
    <property type="component" value="Unassembled WGS sequence"/>
</dbReference>
<evidence type="ECO:0000256" key="5">
    <source>
        <dbReference type="ARBA" id="ARBA00023004"/>
    </source>
</evidence>
<keyword evidence="3 7" id="KW-0479">Metal-binding</keyword>
<keyword evidence="9" id="KW-1185">Reference proteome</keyword>
<evidence type="ECO:0000313" key="8">
    <source>
        <dbReference type="EMBL" id="GGB31091.1"/>
    </source>
</evidence>
<evidence type="ECO:0000256" key="2">
    <source>
        <dbReference type="ARBA" id="ARBA00022617"/>
    </source>
</evidence>
<dbReference type="PANTHER" id="PTHR46696">
    <property type="entry name" value="P450, PUTATIVE (EUROFUNG)-RELATED"/>
    <property type="match status" value="1"/>
</dbReference>
<dbReference type="GO" id="GO:0005506">
    <property type="term" value="F:iron ion binding"/>
    <property type="evidence" value="ECO:0007669"/>
    <property type="project" value="InterPro"/>
</dbReference>
<reference evidence="8" key="1">
    <citation type="journal article" date="2014" name="Int. J. Syst. Evol. Microbiol.">
        <title>Complete genome sequence of Corynebacterium casei LMG S-19264T (=DSM 44701T), isolated from a smear-ripened cheese.</title>
        <authorList>
            <consortium name="US DOE Joint Genome Institute (JGI-PGF)"/>
            <person name="Walter F."/>
            <person name="Albersmeier A."/>
            <person name="Kalinowski J."/>
            <person name="Ruckert C."/>
        </authorList>
    </citation>
    <scope>NUCLEOTIDE SEQUENCE</scope>
    <source>
        <strain evidence="8">CGMCC 1.15085</strain>
    </source>
</reference>
<dbReference type="GO" id="GO:0006707">
    <property type="term" value="P:cholesterol catabolic process"/>
    <property type="evidence" value="ECO:0007669"/>
    <property type="project" value="TreeGrafter"/>
</dbReference>
<evidence type="ECO:0000256" key="7">
    <source>
        <dbReference type="RuleBase" id="RU000461"/>
    </source>
</evidence>
<evidence type="ECO:0000256" key="6">
    <source>
        <dbReference type="ARBA" id="ARBA00023033"/>
    </source>
</evidence>
<dbReference type="EMBL" id="BMHI01000003">
    <property type="protein sequence ID" value="GGB31091.1"/>
    <property type="molecule type" value="Genomic_DNA"/>
</dbReference>
<dbReference type="FunFam" id="1.10.630.10:FF:000018">
    <property type="entry name" value="Cytochrome P450 monooxygenase"/>
    <property type="match status" value="1"/>
</dbReference>
<dbReference type="InterPro" id="IPR036396">
    <property type="entry name" value="Cyt_P450_sf"/>
</dbReference>
<evidence type="ECO:0000256" key="3">
    <source>
        <dbReference type="ARBA" id="ARBA00022723"/>
    </source>
</evidence>
<dbReference type="AlphaFoldDB" id="A0A916T6Q4"/>
<dbReference type="SUPFAM" id="SSF48264">
    <property type="entry name" value="Cytochrome P450"/>
    <property type="match status" value="1"/>
</dbReference>
<dbReference type="PRINTS" id="PR00359">
    <property type="entry name" value="BP450"/>
</dbReference>
<dbReference type="InterPro" id="IPR017972">
    <property type="entry name" value="Cyt_P450_CS"/>
</dbReference>
<evidence type="ECO:0000256" key="4">
    <source>
        <dbReference type="ARBA" id="ARBA00023002"/>
    </source>
</evidence>
<evidence type="ECO:0000256" key="1">
    <source>
        <dbReference type="ARBA" id="ARBA00010617"/>
    </source>
</evidence>
<dbReference type="PANTHER" id="PTHR46696:SF4">
    <property type="entry name" value="BIOTIN BIOSYNTHESIS CYTOCHROME P450"/>
    <property type="match status" value="1"/>
</dbReference>
<keyword evidence="4 7" id="KW-0560">Oxidoreductase</keyword>
<keyword evidence="2 7" id="KW-0349">Heme</keyword>
<reference evidence="8" key="2">
    <citation type="submission" date="2020-09" db="EMBL/GenBank/DDBJ databases">
        <authorList>
            <person name="Sun Q."/>
            <person name="Zhou Y."/>
        </authorList>
    </citation>
    <scope>NUCLEOTIDE SEQUENCE</scope>
    <source>
        <strain evidence="8">CGMCC 1.15085</strain>
    </source>
</reference>
<dbReference type="GO" id="GO:0036199">
    <property type="term" value="F:cholest-4-en-3-one 26-monooxygenase activity"/>
    <property type="evidence" value="ECO:0007669"/>
    <property type="project" value="TreeGrafter"/>
</dbReference>
<comment type="similarity">
    <text evidence="1 7">Belongs to the cytochrome P450 family.</text>
</comment>
<dbReference type="GO" id="GO:0020037">
    <property type="term" value="F:heme binding"/>
    <property type="evidence" value="ECO:0007669"/>
    <property type="project" value="InterPro"/>
</dbReference>
<evidence type="ECO:0000313" key="9">
    <source>
        <dbReference type="Proteomes" id="UP000636793"/>
    </source>
</evidence>
<dbReference type="Pfam" id="PF00067">
    <property type="entry name" value="p450"/>
    <property type="match status" value="1"/>
</dbReference>
<protein>
    <submittedName>
        <fullName evidence="8">Cytochrome P450</fullName>
    </submittedName>
</protein>
<comment type="caution">
    <text evidence="8">The sequence shown here is derived from an EMBL/GenBank/DDBJ whole genome shotgun (WGS) entry which is preliminary data.</text>
</comment>
<dbReference type="GO" id="GO:0008395">
    <property type="term" value="F:steroid hydroxylase activity"/>
    <property type="evidence" value="ECO:0007669"/>
    <property type="project" value="TreeGrafter"/>
</dbReference>
<organism evidence="8 9">
    <name type="scientific">Flexivirga endophytica</name>
    <dbReference type="NCBI Taxonomy" id="1849103"/>
    <lineage>
        <taxon>Bacteria</taxon>
        <taxon>Bacillati</taxon>
        <taxon>Actinomycetota</taxon>
        <taxon>Actinomycetes</taxon>
        <taxon>Micrococcales</taxon>
        <taxon>Dermacoccaceae</taxon>
        <taxon>Flexivirga</taxon>
    </lineage>
</organism>
<sequence>MALTRIRAYCEMNHYTCRKRGGAMKTADALKRGVRWGLGHGLPGNLMRVAARKGDFQGRMTTEAERVSTQELLPLIEEIRAEGTMAKWRLGHITVDHEAVRETLSSNDVHAGFVFEDGTVLGRLGRWAKREGLNPVEAPSLLAVEPPDHTRYRKLVTRVFTARAVEKLRVRTEEIAASLLDEIPAGRPVDLVESYCAKLPVEVISEILGVPEKDRALVLKLGTLAAPSLDMGLSWHDFREVEDSLDEFDAWLGEHLAELRRHPGDDLFSQLVRASDDGAHLTERELKATAGLVLAAGFETTVNLLGNGIRLLDEHPDQLQLLRDEPDRWANAVEEVLRFDPPVLLTGRQVSRDTEIVGQRLKEAELVITVLAGANRDPEVFDDPNRFDVRRPNARDHVSFSAGRHYCLGSSLARMEGEVALRAFYDRFGTVRLLPGAERRGTRILRGWENLPAELSLSDRAEAPEVVRTAS</sequence>
<keyword evidence="5 7" id="KW-0408">Iron</keyword>
<accession>A0A916T6Q4</accession>
<dbReference type="CDD" id="cd20625">
    <property type="entry name" value="CYP164-like"/>
    <property type="match status" value="1"/>
</dbReference>
<name>A0A916T6Q4_9MICO</name>
<proteinExistence type="inferred from homology"/>
<dbReference type="InterPro" id="IPR002397">
    <property type="entry name" value="Cyt_P450_B"/>
</dbReference>
<gene>
    <name evidence="8" type="ORF">GCM10011492_22110</name>
</gene>
<keyword evidence="6 7" id="KW-0503">Monooxygenase</keyword>
<dbReference type="PROSITE" id="PS00086">
    <property type="entry name" value="CYTOCHROME_P450"/>
    <property type="match status" value="1"/>
</dbReference>
<dbReference type="InterPro" id="IPR001128">
    <property type="entry name" value="Cyt_P450"/>
</dbReference>
<dbReference type="Gene3D" id="1.10.630.10">
    <property type="entry name" value="Cytochrome P450"/>
    <property type="match status" value="1"/>
</dbReference>
<dbReference type="PRINTS" id="PR00385">
    <property type="entry name" value="P450"/>
</dbReference>